<dbReference type="GO" id="GO:0016757">
    <property type="term" value="F:glycosyltransferase activity"/>
    <property type="evidence" value="ECO:0007669"/>
    <property type="project" value="UniProtKB-KW"/>
</dbReference>
<keyword evidence="5" id="KW-0119">Carbohydrate metabolism</keyword>
<accession>A0A0B2PNP7</accession>
<dbReference type="AlphaFoldDB" id="A0A0B2PNP7"/>
<evidence type="ECO:0000256" key="1">
    <source>
        <dbReference type="ARBA" id="ARBA00007737"/>
    </source>
</evidence>
<evidence type="ECO:0000256" key="4">
    <source>
        <dbReference type="ARBA" id="ARBA00023253"/>
    </source>
</evidence>
<dbReference type="Proteomes" id="UP000053555">
    <property type="component" value="Unassembled WGS sequence"/>
</dbReference>
<sequence>VLDRDGGLRKWGLLSSHSNPSSFSSSTLVVLVIHYSSYLHNFFWGPTSQLSKLWSPLESQGWKPYVESNKPTALLEKSEGYIQVFLDGGLNQQKMGFIVVAKILNATLVIPYLELNPVWRDSSSFMDIFDVDHFIDVLKNDISIVRVRLEHKGVLWLGYSRNQNQGCTCACINLLVSG</sequence>
<keyword evidence="2" id="KW-0328">Glycosyltransferase</keyword>
<keyword evidence="4" id="KW-0294">Fucose metabolism</keyword>
<evidence type="ECO:0000256" key="2">
    <source>
        <dbReference type="ARBA" id="ARBA00022676"/>
    </source>
</evidence>
<evidence type="ECO:0000256" key="3">
    <source>
        <dbReference type="ARBA" id="ARBA00022679"/>
    </source>
</evidence>
<comment type="similarity">
    <text evidence="1">Belongs to the glycosyltransferase GT106 family.</text>
</comment>
<organism evidence="7">
    <name type="scientific">Glycine soja</name>
    <name type="common">Wild soybean</name>
    <dbReference type="NCBI Taxonomy" id="3848"/>
    <lineage>
        <taxon>Eukaryota</taxon>
        <taxon>Viridiplantae</taxon>
        <taxon>Streptophyta</taxon>
        <taxon>Embryophyta</taxon>
        <taxon>Tracheophyta</taxon>
        <taxon>Spermatophyta</taxon>
        <taxon>Magnoliopsida</taxon>
        <taxon>eudicotyledons</taxon>
        <taxon>Gunneridae</taxon>
        <taxon>Pentapetalae</taxon>
        <taxon>rosids</taxon>
        <taxon>fabids</taxon>
        <taxon>Fabales</taxon>
        <taxon>Fabaceae</taxon>
        <taxon>Papilionoideae</taxon>
        <taxon>50 kb inversion clade</taxon>
        <taxon>NPAAA clade</taxon>
        <taxon>indigoferoid/millettioid clade</taxon>
        <taxon>Phaseoleae</taxon>
        <taxon>Glycine</taxon>
        <taxon>Glycine subgen. Soja</taxon>
    </lineage>
</organism>
<evidence type="ECO:0000313" key="7">
    <source>
        <dbReference type="EMBL" id="KHN11061.1"/>
    </source>
</evidence>
<name>A0A0B2PNP7_GLYSO</name>
<evidence type="ECO:0000256" key="5">
    <source>
        <dbReference type="ARBA" id="ARBA00023277"/>
    </source>
</evidence>
<gene>
    <name evidence="7" type="ORF">glysoja_041360</name>
</gene>
<keyword evidence="3" id="KW-0808">Transferase</keyword>
<dbReference type="EMBL" id="KN664011">
    <property type="protein sequence ID" value="KHN11061.1"/>
    <property type="molecule type" value="Genomic_DNA"/>
</dbReference>
<dbReference type="Pfam" id="PF10250">
    <property type="entry name" value="O-FucT"/>
    <property type="match status" value="1"/>
</dbReference>
<dbReference type="InterPro" id="IPR052272">
    <property type="entry name" value="GT106_glycosyltransferase"/>
</dbReference>
<dbReference type="GO" id="GO:0006004">
    <property type="term" value="P:fucose metabolic process"/>
    <property type="evidence" value="ECO:0007669"/>
    <property type="project" value="UniProtKB-KW"/>
</dbReference>
<proteinExistence type="inferred from homology"/>
<evidence type="ECO:0000256" key="6">
    <source>
        <dbReference type="ARBA" id="ARBA00030350"/>
    </source>
</evidence>
<dbReference type="PANTHER" id="PTHR31933">
    <property type="entry name" value="O-FUCOSYLTRANSFERASE 2-RELATED"/>
    <property type="match status" value="1"/>
</dbReference>
<feature type="non-terminal residue" evidence="7">
    <location>
        <position position="1"/>
    </location>
</feature>
<dbReference type="InterPro" id="IPR019378">
    <property type="entry name" value="GDP-Fuc_O-FucTrfase"/>
</dbReference>
<reference evidence="7" key="1">
    <citation type="submission" date="2014-07" db="EMBL/GenBank/DDBJ databases">
        <title>Identification of a novel salt tolerance gene in wild soybean by whole-genome sequencing.</title>
        <authorList>
            <person name="Lam H.-M."/>
            <person name="Qi X."/>
            <person name="Li M.-W."/>
            <person name="Liu X."/>
            <person name="Xie M."/>
            <person name="Ni M."/>
            <person name="Xu X."/>
        </authorList>
    </citation>
    <scope>NUCLEOTIDE SEQUENCE [LARGE SCALE GENOMIC DNA]</scope>
    <source>
        <tissue evidence="7">Root</tissue>
    </source>
</reference>
<protein>
    <recommendedName>
        <fullName evidence="6">O-fucosyltransferase family protein</fullName>
    </recommendedName>
</protein>
<dbReference type="PANTHER" id="PTHR31933:SF20">
    <property type="entry name" value="O-FUCOSYLTRANSFERASE FAMILY PROTEIN"/>
    <property type="match status" value="1"/>
</dbReference>